<evidence type="ECO:0000313" key="2">
    <source>
        <dbReference type="EMBL" id="KIJ12273.1"/>
    </source>
</evidence>
<reference evidence="3" key="2">
    <citation type="submission" date="2015-01" db="EMBL/GenBank/DDBJ databases">
        <title>Evolutionary Origins and Diversification of the Mycorrhizal Mutualists.</title>
        <authorList>
            <consortium name="DOE Joint Genome Institute"/>
            <consortium name="Mycorrhizal Genomics Consortium"/>
            <person name="Kohler A."/>
            <person name="Kuo A."/>
            <person name="Nagy L.G."/>
            <person name="Floudas D."/>
            <person name="Copeland A."/>
            <person name="Barry K.W."/>
            <person name="Cichocki N."/>
            <person name="Veneault-Fourrey C."/>
            <person name="LaButti K."/>
            <person name="Lindquist E.A."/>
            <person name="Lipzen A."/>
            <person name="Lundell T."/>
            <person name="Morin E."/>
            <person name="Murat C."/>
            <person name="Riley R."/>
            <person name="Ohm R."/>
            <person name="Sun H."/>
            <person name="Tunlid A."/>
            <person name="Henrissat B."/>
            <person name="Grigoriev I.V."/>
            <person name="Hibbett D.S."/>
            <person name="Martin F."/>
        </authorList>
    </citation>
    <scope>NUCLEOTIDE SEQUENCE [LARGE SCALE GENOMIC DNA]</scope>
    <source>
        <strain evidence="3">ATCC 200175</strain>
    </source>
</reference>
<dbReference type="EMBL" id="KN819366">
    <property type="protein sequence ID" value="KIJ12273.1"/>
    <property type="molecule type" value="Genomic_DNA"/>
</dbReference>
<sequence>MNEHSEKHGEQGGARNGKWTHGLFSCFGDCGTCILACCCPSMSFAKNTHRLDYLQDHGVADPEKGGSGVNQECLFHCCLTCCGGWGWILQFPVRKTIRERRRIEGGVVLDCLTAYFCTPCELTQESRELDAEEQEAPSQMEVTPFPPRSGTRSAPTQT</sequence>
<protein>
    <recommendedName>
        <fullName evidence="4">PLAC8-domain-containing protein</fullName>
    </recommendedName>
</protein>
<dbReference type="Pfam" id="PF04749">
    <property type="entry name" value="PLAC8"/>
    <property type="match status" value="1"/>
</dbReference>
<gene>
    <name evidence="2" type="ORF">PAXINDRAFT_83215</name>
</gene>
<dbReference type="AlphaFoldDB" id="A0A0C9TP17"/>
<accession>A0A0C9TP17</accession>
<dbReference type="InterPro" id="IPR006461">
    <property type="entry name" value="PLAC_motif_containing"/>
</dbReference>
<reference evidence="2 3" key="1">
    <citation type="submission" date="2014-06" db="EMBL/GenBank/DDBJ databases">
        <authorList>
            <consortium name="DOE Joint Genome Institute"/>
            <person name="Kuo A."/>
            <person name="Kohler A."/>
            <person name="Nagy L.G."/>
            <person name="Floudas D."/>
            <person name="Copeland A."/>
            <person name="Barry K.W."/>
            <person name="Cichocki N."/>
            <person name="Veneault-Fourrey C."/>
            <person name="LaButti K."/>
            <person name="Lindquist E.A."/>
            <person name="Lipzen A."/>
            <person name="Lundell T."/>
            <person name="Morin E."/>
            <person name="Murat C."/>
            <person name="Sun H."/>
            <person name="Tunlid A."/>
            <person name="Henrissat B."/>
            <person name="Grigoriev I.V."/>
            <person name="Hibbett D.S."/>
            <person name="Martin F."/>
            <person name="Nordberg H.P."/>
            <person name="Cantor M.N."/>
            <person name="Hua S.X."/>
        </authorList>
    </citation>
    <scope>NUCLEOTIDE SEQUENCE [LARGE SCALE GENOMIC DNA]</scope>
    <source>
        <strain evidence="2 3">ATCC 200175</strain>
    </source>
</reference>
<feature type="region of interest" description="Disordered" evidence="1">
    <location>
        <begin position="127"/>
        <end position="158"/>
    </location>
</feature>
<dbReference type="Proteomes" id="UP000053647">
    <property type="component" value="Unassembled WGS sequence"/>
</dbReference>
<keyword evidence="3" id="KW-1185">Reference proteome</keyword>
<organism evidence="2 3">
    <name type="scientific">Paxillus involutus ATCC 200175</name>
    <dbReference type="NCBI Taxonomy" id="664439"/>
    <lineage>
        <taxon>Eukaryota</taxon>
        <taxon>Fungi</taxon>
        <taxon>Dikarya</taxon>
        <taxon>Basidiomycota</taxon>
        <taxon>Agaricomycotina</taxon>
        <taxon>Agaricomycetes</taxon>
        <taxon>Agaricomycetidae</taxon>
        <taxon>Boletales</taxon>
        <taxon>Paxilineae</taxon>
        <taxon>Paxillaceae</taxon>
        <taxon>Paxillus</taxon>
    </lineage>
</organism>
<dbReference type="PANTHER" id="PTHR15907">
    <property type="entry name" value="DUF614 FAMILY PROTEIN-RELATED"/>
    <property type="match status" value="1"/>
</dbReference>
<proteinExistence type="predicted"/>
<evidence type="ECO:0008006" key="4">
    <source>
        <dbReference type="Google" id="ProtNLM"/>
    </source>
</evidence>
<dbReference type="HOGENOM" id="CLU_083147_2_3_1"/>
<name>A0A0C9TP17_PAXIN</name>
<dbReference type="NCBIfam" id="TIGR01571">
    <property type="entry name" value="A_thal_Cys_rich"/>
    <property type="match status" value="1"/>
</dbReference>
<dbReference type="OrthoDB" id="1045822at2759"/>
<evidence type="ECO:0000256" key="1">
    <source>
        <dbReference type="SAM" id="MobiDB-lite"/>
    </source>
</evidence>
<evidence type="ECO:0000313" key="3">
    <source>
        <dbReference type="Proteomes" id="UP000053647"/>
    </source>
</evidence>